<protein>
    <submittedName>
        <fullName evidence="2">Uncharacterized protein</fullName>
    </submittedName>
</protein>
<feature type="transmembrane region" description="Helical" evidence="1">
    <location>
        <begin position="296"/>
        <end position="317"/>
    </location>
</feature>
<dbReference type="RefSeq" id="WP_270128524.1">
    <property type="nucleotide sequence ID" value="NZ_CP115396.1"/>
</dbReference>
<feature type="transmembrane region" description="Helical" evidence="1">
    <location>
        <begin position="134"/>
        <end position="156"/>
    </location>
</feature>
<feature type="transmembrane region" description="Helical" evidence="1">
    <location>
        <begin position="228"/>
        <end position="247"/>
    </location>
</feature>
<dbReference type="Proteomes" id="UP001211872">
    <property type="component" value="Chromosome"/>
</dbReference>
<feature type="transmembrane region" description="Helical" evidence="1">
    <location>
        <begin position="12"/>
        <end position="32"/>
    </location>
</feature>
<keyword evidence="3" id="KW-1185">Reference proteome</keyword>
<keyword evidence="1" id="KW-0472">Membrane</keyword>
<feature type="transmembrane region" description="Helical" evidence="1">
    <location>
        <begin position="52"/>
        <end position="75"/>
    </location>
</feature>
<evidence type="ECO:0000313" key="2">
    <source>
        <dbReference type="EMBL" id="WBO85917.1"/>
    </source>
</evidence>
<name>A0ABY7PSN1_9BACT</name>
<dbReference type="EMBL" id="CP115396">
    <property type="protein sequence ID" value="WBO85917.1"/>
    <property type="molecule type" value="Genomic_DNA"/>
</dbReference>
<reference evidence="2 3" key="1">
    <citation type="journal article" date="2011" name="Int. J. Syst. Evol. Microbiol.">
        <title>Hymenobacter yonginensis sp. nov., isolated from a mesotrophic artificial lake.</title>
        <authorList>
            <person name="Joung Y."/>
            <person name="Cho S.H."/>
            <person name="Kim H."/>
            <person name="Kim S.B."/>
            <person name="Joh K."/>
        </authorList>
    </citation>
    <scope>NUCLEOTIDE SEQUENCE [LARGE SCALE GENOMIC DNA]</scope>
    <source>
        <strain evidence="2 3">KCTC 22745</strain>
    </source>
</reference>
<keyword evidence="1" id="KW-0812">Transmembrane</keyword>
<sequence length="366" mass="41047">MLTRLLAKGFYQAHTGLLLSLFILVFSNFFYTNVLNQSHLTPEQLLETALKLVISTVSEPLGVLLFAAVLFFYSAKTWQYVGARLQAPDTTFLYYSINALSRARQLRAWAVVQLTMTLPLVVLGGYAMVVGLAYGYWLVPLLLPGYLLALTMYSAWRYVGLTNNLTTTPAGSAGLTWLSTWPKPLFSVFLYEVLLRKRIPYAVTKAASFISIALIITVFPASHADLRLIGLLGLCVALSHAVLVYQASEFELTYLRFARNFPYSKMRLYAQQVALYGILLLPEALWLFCITTAPKALIGNLLMLGVTLLFRAVLYWLGLRMKLYLRMVFGVFIGFLLIDLFGLTGLLAAGSFLAAWGMLYFHRYAE</sequence>
<feature type="transmembrane region" description="Helical" evidence="1">
    <location>
        <begin position="329"/>
        <end position="356"/>
    </location>
</feature>
<evidence type="ECO:0000256" key="1">
    <source>
        <dbReference type="SAM" id="Phobius"/>
    </source>
</evidence>
<feature type="transmembrane region" description="Helical" evidence="1">
    <location>
        <begin position="108"/>
        <end position="128"/>
    </location>
</feature>
<feature type="transmembrane region" description="Helical" evidence="1">
    <location>
        <begin position="268"/>
        <end position="290"/>
    </location>
</feature>
<feature type="transmembrane region" description="Helical" evidence="1">
    <location>
        <begin position="202"/>
        <end position="222"/>
    </location>
</feature>
<gene>
    <name evidence="2" type="ORF">O9Z63_06610</name>
</gene>
<keyword evidence="1" id="KW-1133">Transmembrane helix</keyword>
<proteinExistence type="predicted"/>
<evidence type="ECO:0000313" key="3">
    <source>
        <dbReference type="Proteomes" id="UP001211872"/>
    </source>
</evidence>
<accession>A0ABY7PSN1</accession>
<organism evidence="2 3">
    <name type="scientific">Hymenobacter yonginensis</name>
    <dbReference type="NCBI Taxonomy" id="748197"/>
    <lineage>
        <taxon>Bacteria</taxon>
        <taxon>Pseudomonadati</taxon>
        <taxon>Bacteroidota</taxon>
        <taxon>Cytophagia</taxon>
        <taxon>Cytophagales</taxon>
        <taxon>Hymenobacteraceae</taxon>
        <taxon>Hymenobacter</taxon>
    </lineage>
</organism>